<reference evidence="4 5" key="1">
    <citation type="submission" date="2019-08" db="EMBL/GenBank/DDBJ databases">
        <authorList>
            <person name="Peeters C."/>
        </authorList>
    </citation>
    <scope>NUCLEOTIDE SEQUENCE [LARGE SCALE GENOMIC DNA]</scope>
    <source>
        <strain evidence="4 5">LMG 31115</strain>
    </source>
</reference>
<feature type="transmembrane region" description="Helical" evidence="2">
    <location>
        <begin position="6"/>
        <end position="30"/>
    </location>
</feature>
<accession>A0A5E4WYN2</accession>
<feature type="transmembrane region" description="Helical" evidence="2">
    <location>
        <begin position="126"/>
        <end position="145"/>
    </location>
</feature>
<organism evidence="4 5">
    <name type="scientific">Pandoraea iniqua</name>
    <dbReference type="NCBI Taxonomy" id="2508288"/>
    <lineage>
        <taxon>Bacteria</taxon>
        <taxon>Pseudomonadati</taxon>
        <taxon>Pseudomonadota</taxon>
        <taxon>Betaproteobacteria</taxon>
        <taxon>Burkholderiales</taxon>
        <taxon>Burkholderiaceae</taxon>
        <taxon>Pandoraea</taxon>
    </lineage>
</organism>
<evidence type="ECO:0000256" key="2">
    <source>
        <dbReference type="SAM" id="Phobius"/>
    </source>
</evidence>
<keyword evidence="2" id="KW-1133">Transmembrane helix</keyword>
<evidence type="ECO:0000313" key="5">
    <source>
        <dbReference type="Proteomes" id="UP000333828"/>
    </source>
</evidence>
<feature type="transmembrane region" description="Helical" evidence="2">
    <location>
        <begin position="73"/>
        <end position="92"/>
    </location>
</feature>
<dbReference type="InterPro" id="IPR000326">
    <property type="entry name" value="PAP2/HPO"/>
</dbReference>
<feature type="transmembrane region" description="Helical" evidence="2">
    <location>
        <begin position="99"/>
        <end position="120"/>
    </location>
</feature>
<evidence type="ECO:0000259" key="3">
    <source>
        <dbReference type="SMART" id="SM00014"/>
    </source>
</evidence>
<sequence>MLNFWITITNFGSAAVTVPAAAALTVWLLAARAWRTAFIWVALFGTGALVVAASKVMFLGWGLGVRELDFTGVSGHTMLAATVYPVIAWLLLRRLAWPWRVLGMAFATAGSVAVGVSRVALSAHSVSEAVAGCVVGFIVCAAFAWLTRHDDAPNLKTLPMAASLFVLVMWLHGERVPTQRWITHIALNLSGRDHPYRRASWHARKPVVPPVTPSTAPSITPSITPSSAPSIPASTTSGKTSTPVAPAAAR</sequence>
<dbReference type="Gene3D" id="1.20.144.10">
    <property type="entry name" value="Phosphatidic acid phosphatase type 2/haloperoxidase"/>
    <property type="match status" value="1"/>
</dbReference>
<dbReference type="RefSeq" id="WP_150685165.1">
    <property type="nucleotide sequence ID" value="NZ_CABPSI010000004.1"/>
</dbReference>
<dbReference type="SUPFAM" id="SSF48317">
    <property type="entry name" value="Acid phosphatase/Vanadium-dependent haloperoxidase"/>
    <property type="match status" value="1"/>
</dbReference>
<evidence type="ECO:0000256" key="1">
    <source>
        <dbReference type="SAM" id="MobiDB-lite"/>
    </source>
</evidence>
<gene>
    <name evidence="4" type="ORF">PIN31115_03534</name>
</gene>
<dbReference type="AlphaFoldDB" id="A0A5E4WYN2"/>
<protein>
    <submittedName>
        <fullName evidence="4">Phosphatase PAP2 family protein</fullName>
    </submittedName>
</protein>
<feature type="region of interest" description="Disordered" evidence="1">
    <location>
        <begin position="207"/>
        <end position="250"/>
    </location>
</feature>
<dbReference type="Proteomes" id="UP000333828">
    <property type="component" value="Unassembled WGS sequence"/>
</dbReference>
<feature type="domain" description="Phosphatidic acid phosphatase type 2/haloperoxidase" evidence="3">
    <location>
        <begin position="22"/>
        <end position="144"/>
    </location>
</feature>
<dbReference type="InterPro" id="IPR036938">
    <property type="entry name" value="PAP2/HPO_sf"/>
</dbReference>
<feature type="transmembrane region" description="Helical" evidence="2">
    <location>
        <begin position="37"/>
        <end position="61"/>
    </location>
</feature>
<proteinExistence type="predicted"/>
<dbReference type="Pfam" id="PF01569">
    <property type="entry name" value="PAP2"/>
    <property type="match status" value="1"/>
</dbReference>
<name>A0A5E4WYN2_9BURK</name>
<feature type="compositionally biased region" description="Low complexity" evidence="1">
    <location>
        <begin position="213"/>
        <end position="237"/>
    </location>
</feature>
<dbReference type="SMART" id="SM00014">
    <property type="entry name" value="acidPPc"/>
    <property type="match status" value="1"/>
</dbReference>
<keyword evidence="5" id="KW-1185">Reference proteome</keyword>
<evidence type="ECO:0000313" key="4">
    <source>
        <dbReference type="EMBL" id="VVE29160.1"/>
    </source>
</evidence>
<dbReference type="EMBL" id="CABPSI010000004">
    <property type="protein sequence ID" value="VVE29160.1"/>
    <property type="molecule type" value="Genomic_DNA"/>
</dbReference>
<dbReference type="CDD" id="cd01610">
    <property type="entry name" value="PAP2_like"/>
    <property type="match status" value="1"/>
</dbReference>
<keyword evidence="2" id="KW-0472">Membrane</keyword>
<keyword evidence="2" id="KW-0812">Transmembrane</keyword>